<dbReference type="InterPro" id="IPR003959">
    <property type="entry name" value="ATPase_AAA_core"/>
</dbReference>
<dbReference type="SUPFAM" id="SSF52540">
    <property type="entry name" value="P-loop containing nucleoside triphosphate hydrolases"/>
    <property type="match status" value="1"/>
</dbReference>
<feature type="compositionally biased region" description="Basic residues" evidence="1">
    <location>
        <begin position="310"/>
        <end position="329"/>
    </location>
</feature>
<dbReference type="GO" id="GO:0003677">
    <property type="term" value="F:DNA binding"/>
    <property type="evidence" value="ECO:0007669"/>
    <property type="project" value="TreeGrafter"/>
</dbReference>
<feature type="compositionally biased region" description="Polar residues" evidence="1">
    <location>
        <begin position="154"/>
        <end position="166"/>
    </location>
</feature>
<dbReference type="InterPro" id="IPR027417">
    <property type="entry name" value="P-loop_NTPase"/>
</dbReference>
<evidence type="ECO:0000259" key="2">
    <source>
        <dbReference type="Pfam" id="PF00004"/>
    </source>
</evidence>
<sequence>MGVRKKGGATKPLSRAGSKNTLLAHFSKKSVPSDERSTADVFTDDYDVGRGAPDEPFTSSPPNETSQPDTGSVMEHPPTSDASSPIEFVDSDTESHSSQIAPAPNHDSVPVSGTTRNDPIIIESSPVRIRPTPQGRASKAIHPFFDARPRGVSETPTSPTKFSSASGLKLPIPWPTRETQHVRAHQSTRLQHNPAVFASISVTEAPAALEATIAHPSFDRAIYLSSMPPDHAKHPAIVRLNNHTSKSDASQTQLWTERWHPSGADEVLGNEDSARYLRDWLRTLQLEFERPVEPPHPLQLKGKGKAPEKPKKKRPRVNRVISKRKRKRQRVDSDSDEGSWIVDDYEEVDYVDPVAYDDDELADLVKPRRSQQDSASSVAGSLAQSQSNTFTELANTIVLTGPSGSGKTAAVYACAEELGFEVFEVYPGVGKRSSTALEDLVGEVGKNHLVSAAPTKPADSSAKAQFAALLNGSKKESYIEGKTDLLRERTPTAVKQSLILLEEVDILFAEDTNFWVSVKNIIKECRRPVVCTCNDITLVPLYELPIQNVLSFQPCEPTLAVSYLQALCTTQELGIPRTSLSRLYSDISPGSEGPCDDLRFAINSLQFACAGKTRGSADLGIMCNSEGHAGNGDDTDSEGVEKVQRADDPTELPLRQHLALANGLSYMDSHLARVAADSFELFALTEPRDVRDDELGYSILGGEDMRLRLDGVGFGGSLIRDLSTHSRGVHALASRSRFTLPRAQPRESEGHWAELDSLGRQTDVLLRRTMFRAEVLPWMRMIVAADDLEERRLVESAAASVGKRRTRNSAMTSFVRTIPLTEAQRSALDETGLAIF</sequence>
<dbReference type="AlphaFoldDB" id="A0A0D7BPD2"/>
<dbReference type="GO" id="GO:0005634">
    <property type="term" value="C:nucleus"/>
    <property type="evidence" value="ECO:0007669"/>
    <property type="project" value="TreeGrafter"/>
</dbReference>
<dbReference type="OrthoDB" id="9996895at2759"/>
<dbReference type="PANTHER" id="PTHR23389">
    <property type="entry name" value="CHROMOSOME TRANSMISSION FIDELITY FACTOR 18"/>
    <property type="match status" value="1"/>
</dbReference>
<dbReference type="Gene3D" id="3.40.50.300">
    <property type="entry name" value="P-loop containing nucleotide triphosphate hydrolases"/>
    <property type="match status" value="1"/>
</dbReference>
<feature type="domain" description="ATPase AAA-type core" evidence="2">
    <location>
        <begin position="397"/>
        <end position="511"/>
    </location>
</feature>
<name>A0A0D7BPD2_9AGAR</name>
<protein>
    <recommendedName>
        <fullName evidence="2">ATPase AAA-type core domain-containing protein</fullName>
    </recommendedName>
</protein>
<feature type="region of interest" description="Disordered" evidence="1">
    <location>
        <begin position="1"/>
        <end position="173"/>
    </location>
</feature>
<dbReference type="EMBL" id="KN880454">
    <property type="protein sequence ID" value="KIY71451.1"/>
    <property type="molecule type" value="Genomic_DNA"/>
</dbReference>
<proteinExistence type="predicted"/>
<feature type="compositionally biased region" description="Polar residues" evidence="1">
    <location>
        <begin position="57"/>
        <end position="70"/>
    </location>
</feature>
<accession>A0A0D7BPD2</accession>
<feature type="region of interest" description="Disordered" evidence="1">
    <location>
        <begin position="366"/>
        <end position="385"/>
    </location>
</feature>
<dbReference type="GO" id="GO:0016887">
    <property type="term" value="F:ATP hydrolysis activity"/>
    <property type="evidence" value="ECO:0007669"/>
    <property type="project" value="InterPro"/>
</dbReference>
<reference evidence="3 4" key="1">
    <citation type="journal article" date="2015" name="Fungal Genet. Biol.">
        <title>Evolution of novel wood decay mechanisms in Agaricales revealed by the genome sequences of Fistulina hepatica and Cylindrobasidium torrendii.</title>
        <authorList>
            <person name="Floudas D."/>
            <person name="Held B.W."/>
            <person name="Riley R."/>
            <person name="Nagy L.G."/>
            <person name="Koehler G."/>
            <person name="Ransdell A.S."/>
            <person name="Younus H."/>
            <person name="Chow J."/>
            <person name="Chiniquy J."/>
            <person name="Lipzen A."/>
            <person name="Tritt A."/>
            <person name="Sun H."/>
            <person name="Haridas S."/>
            <person name="LaButti K."/>
            <person name="Ohm R.A."/>
            <person name="Kues U."/>
            <person name="Blanchette R.A."/>
            <person name="Grigoriev I.V."/>
            <person name="Minto R.E."/>
            <person name="Hibbett D.S."/>
        </authorList>
    </citation>
    <scope>NUCLEOTIDE SEQUENCE [LARGE SCALE GENOMIC DNA]</scope>
    <source>
        <strain evidence="3 4">FP15055 ss-10</strain>
    </source>
</reference>
<organism evidence="3 4">
    <name type="scientific">Cylindrobasidium torrendii FP15055 ss-10</name>
    <dbReference type="NCBI Taxonomy" id="1314674"/>
    <lineage>
        <taxon>Eukaryota</taxon>
        <taxon>Fungi</taxon>
        <taxon>Dikarya</taxon>
        <taxon>Basidiomycota</taxon>
        <taxon>Agaricomycotina</taxon>
        <taxon>Agaricomycetes</taxon>
        <taxon>Agaricomycetidae</taxon>
        <taxon>Agaricales</taxon>
        <taxon>Marasmiineae</taxon>
        <taxon>Physalacriaceae</taxon>
        <taxon>Cylindrobasidium</taxon>
    </lineage>
</organism>
<dbReference type="CDD" id="cd02019">
    <property type="entry name" value="NK"/>
    <property type="match status" value="1"/>
</dbReference>
<evidence type="ECO:0000313" key="4">
    <source>
        <dbReference type="Proteomes" id="UP000054007"/>
    </source>
</evidence>
<keyword evidence="4" id="KW-1185">Reference proteome</keyword>
<dbReference type="STRING" id="1314674.A0A0D7BPD2"/>
<feature type="compositionally biased region" description="Polar residues" evidence="1">
    <location>
        <begin position="372"/>
        <end position="385"/>
    </location>
</feature>
<gene>
    <name evidence="3" type="ORF">CYLTODRAFT_369342</name>
</gene>
<feature type="region of interest" description="Disordered" evidence="1">
    <location>
        <begin position="292"/>
        <end position="337"/>
    </location>
</feature>
<evidence type="ECO:0000313" key="3">
    <source>
        <dbReference type="EMBL" id="KIY71451.1"/>
    </source>
</evidence>
<dbReference type="Proteomes" id="UP000054007">
    <property type="component" value="Unassembled WGS sequence"/>
</dbReference>
<evidence type="ECO:0000256" key="1">
    <source>
        <dbReference type="SAM" id="MobiDB-lite"/>
    </source>
</evidence>
<dbReference type="PANTHER" id="PTHR23389:SF21">
    <property type="entry name" value="ATPASE FAMILY AAA DOMAIN-CONTAINING PROTEIN 5"/>
    <property type="match status" value="1"/>
</dbReference>
<dbReference type="GO" id="GO:0005524">
    <property type="term" value="F:ATP binding"/>
    <property type="evidence" value="ECO:0007669"/>
    <property type="project" value="InterPro"/>
</dbReference>
<dbReference type="Pfam" id="PF00004">
    <property type="entry name" value="AAA"/>
    <property type="match status" value="1"/>
</dbReference>